<dbReference type="AlphaFoldDB" id="A0A7K3QUI8"/>
<dbReference type="RefSeq" id="WP_164189885.1">
    <property type="nucleotide sequence ID" value="NZ_JAAGMR010000206.1"/>
</dbReference>
<feature type="region of interest" description="Disordered" evidence="1">
    <location>
        <begin position="42"/>
        <end position="66"/>
    </location>
</feature>
<dbReference type="Proteomes" id="UP000470520">
    <property type="component" value="Unassembled WGS sequence"/>
</dbReference>
<dbReference type="EMBL" id="JAAGMR010000206">
    <property type="protein sequence ID" value="NEB93510.1"/>
    <property type="molecule type" value="Genomic_DNA"/>
</dbReference>
<proteinExistence type="predicted"/>
<comment type="caution">
    <text evidence="2">The sequence shown here is derived from an EMBL/GenBank/DDBJ whole genome shotgun (WGS) entry which is preliminary data.</text>
</comment>
<protein>
    <submittedName>
        <fullName evidence="2">Uncharacterized protein</fullName>
    </submittedName>
</protein>
<accession>A0A7K3QUI8</accession>
<gene>
    <name evidence="2" type="ORF">G3I21_17740</name>
</gene>
<name>A0A7K3QUI8_9ACTN</name>
<evidence type="ECO:0000256" key="1">
    <source>
        <dbReference type="SAM" id="MobiDB-lite"/>
    </source>
</evidence>
<organism evidence="2 3">
    <name type="scientific">Streptomyces bauhiniae</name>
    <dbReference type="NCBI Taxonomy" id="2340725"/>
    <lineage>
        <taxon>Bacteria</taxon>
        <taxon>Bacillati</taxon>
        <taxon>Actinomycetota</taxon>
        <taxon>Actinomycetes</taxon>
        <taxon>Kitasatosporales</taxon>
        <taxon>Streptomycetaceae</taxon>
        <taxon>Streptomyces</taxon>
    </lineage>
</organism>
<evidence type="ECO:0000313" key="3">
    <source>
        <dbReference type="Proteomes" id="UP000470520"/>
    </source>
</evidence>
<reference evidence="2 3" key="1">
    <citation type="submission" date="2020-01" db="EMBL/GenBank/DDBJ databases">
        <title>Insect and environment-associated Actinomycetes.</title>
        <authorList>
            <person name="Currrie C."/>
            <person name="Chevrette M."/>
            <person name="Carlson C."/>
            <person name="Stubbendieck R."/>
            <person name="Wendt-Pienkowski E."/>
        </authorList>
    </citation>
    <scope>NUCLEOTIDE SEQUENCE [LARGE SCALE GENOMIC DNA]</scope>
    <source>
        <strain evidence="2 3">SID7754</strain>
    </source>
</reference>
<sequence>MSGSDDFGTFDRYAETPVAQMPDDMRHAYEFTEIVVVPATTRTRRRLDHAPEPGRSGGASLITPPG</sequence>
<evidence type="ECO:0000313" key="2">
    <source>
        <dbReference type="EMBL" id="NEB93510.1"/>
    </source>
</evidence>